<comment type="function">
    <text evidence="6">Iron-storage protein, whose ferroxidase center binds Fe(2+), oxidizes it using dioxygen to Fe(3+), and participates in the subsequent Fe(3+) oxide mineral core formation within the central cavity of the BFR protein shell.</text>
</comment>
<dbReference type="Gene3D" id="1.20.1260.10">
    <property type="match status" value="1"/>
</dbReference>
<feature type="binding site" evidence="7">
    <location>
        <position position="53"/>
    </location>
    <ligand>
        <name>Fe cation</name>
        <dbReference type="ChEBI" id="CHEBI:24875"/>
        <label>1</label>
    </ligand>
</feature>
<dbReference type="PANTHER" id="PTHR30295">
    <property type="entry name" value="BACTERIOFERRITIN"/>
    <property type="match status" value="1"/>
</dbReference>
<reference evidence="9 10" key="1">
    <citation type="journal article" date="2013" name="Mar. Genomics">
        <title>Expression of sulfatases in Rhodopirellula baltica and the diversity of sulfatases in the genus Rhodopirellula.</title>
        <authorList>
            <person name="Wegner C.E."/>
            <person name="Richter-Heitmann T."/>
            <person name="Klindworth A."/>
            <person name="Klockow C."/>
            <person name="Richter M."/>
            <person name="Achstetter T."/>
            <person name="Glockner F.O."/>
            <person name="Harder J."/>
        </authorList>
    </citation>
    <scope>NUCLEOTIDE SEQUENCE [LARGE SCALE GENOMIC DNA]</scope>
    <source>
        <strain evidence="9 10">SM41</strain>
    </source>
</reference>
<dbReference type="PRINTS" id="PR00601">
    <property type="entry name" value="BACFERRITIN"/>
</dbReference>
<feature type="binding site" evidence="7">
    <location>
        <position position="50"/>
    </location>
    <ligand>
        <name>Fe cation</name>
        <dbReference type="ChEBI" id="CHEBI:24875"/>
        <label>1</label>
    </ligand>
</feature>
<name>M5TS09_9BACT</name>
<comment type="caution">
    <text evidence="9">The sequence shown here is derived from an EMBL/GenBank/DDBJ whole genome shotgun (WGS) entry which is preliminary data.</text>
</comment>
<dbReference type="InterPro" id="IPR008331">
    <property type="entry name" value="Ferritin_DPS_dom"/>
</dbReference>
<dbReference type="GO" id="GO:0006879">
    <property type="term" value="P:intracellular iron ion homeostasis"/>
    <property type="evidence" value="ECO:0007669"/>
    <property type="project" value="UniProtKB-KW"/>
</dbReference>
<dbReference type="SUPFAM" id="SSF47240">
    <property type="entry name" value="Ferritin-like"/>
    <property type="match status" value="1"/>
</dbReference>
<feature type="binding site" evidence="7">
    <location>
        <position position="126"/>
    </location>
    <ligand>
        <name>Fe cation</name>
        <dbReference type="ChEBI" id="CHEBI:24875"/>
        <label>1</label>
    </ligand>
</feature>
<dbReference type="GO" id="GO:0020037">
    <property type="term" value="F:heme binding"/>
    <property type="evidence" value="ECO:0007669"/>
    <property type="project" value="TreeGrafter"/>
</dbReference>
<feature type="binding site" evidence="7">
    <location>
        <position position="49"/>
    </location>
    <ligand>
        <name>Fe cation</name>
        <dbReference type="ChEBI" id="CHEBI:24875"/>
        <label>3</label>
    </ligand>
</feature>
<feature type="binding site" evidence="7">
    <location>
        <position position="126"/>
    </location>
    <ligand>
        <name>Fe cation</name>
        <dbReference type="ChEBI" id="CHEBI:24875"/>
        <label>2</label>
    </ligand>
</feature>
<dbReference type="Pfam" id="PF00210">
    <property type="entry name" value="Ferritin"/>
    <property type="match status" value="1"/>
</dbReference>
<comment type="similarity">
    <text evidence="1 6">Belongs to the bacterioferritin family.</text>
</comment>
<dbReference type="GO" id="GO:0006826">
    <property type="term" value="P:iron ion transport"/>
    <property type="evidence" value="ECO:0007669"/>
    <property type="project" value="InterPro"/>
</dbReference>
<dbReference type="PANTHER" id="PTHR30295:SF0">
    <property type="entry name" value="BACTERIOFERRITIN"/>
    <property type="match status" value="1"/>
</dbReference>
<evidence type="ECO:0000313" key="10">
    <source>
        <dbReference type="Proteomes" id="UP000011885"/>
    </source>
</evidence>
<keyword evidence="3" id="KW-0349">Heme</keyword>
<dbReference type="EC" id="1.16.3.1" evidence="6"/>
<feature type="binding site" evidence="7">
    <location>
        <position position="93"/>
    </location>
    <ligand>
        <name>Fe cation</name>
        <dbReference type="ChEBI" id="CHEBI:24875"/>
        <label>2</label>
    </ligand>
</feature>
<feature type="binding site" evidence="7">
    <location>
        <position position="50"/>
    </location>
    <ligand>
        <name>Fe cation</name>
        <dbReference type="ChEBI" id="CHEBI:24875"/>
        <label>2</label>
    </ligand>
</feature>
<feature type="binding site" evidence="7">
    <location>
        <position position="129"/>
    </location>
    <ligand>
        <name>Fe cation</name>
        <dbReference type="ChEBI" id="CHEBI:24875"/>
        <label>2</label>
    </ligand>
</feature>
<keyword evidence="4 6" id="KW-0479">Metal-binding</keyword>
<proteinExistence type="inferred from homology"/>
<dbReference type="RefSeq" id="WP_008688887.1">
    <property type="nucleotide sequence ID" value="NZ_ANOH01000463.1"/>
</dbReference>
<dbReference type="OrthoDB" id="9800505at2"/>
<dbReference type="InterPro" id="IPR002024">
    <property type="entry name" value="Bacterioferritin"/>
</dbReference>
<accession>M5TS09</accession>
<comment type="catalytic activity">
    <reaction evidence="6">
        <text>4 Fe(2+) + O2 + 4 H(+) = 4 Fe(3+) + 2 H2O</text>
        <dbReference type="Rhea" id="RHEA:11148"/>
        <dbReference type="ChEBI" id="CHEBI:15377"/>
        <dbReference type="ChEBI" id="CHEBI:15378"/>
        <dbReference type="ChEBI" id="CHEBI:15379"/>
        <dbReference type="ChEBI" id="CHEBI:29033"/>
        <dbReference type="ChEBI" id="CHEBI:29034"/>
        <dbReference type="EC" id="1.16.3.1"/>
    </reaction>
</comment>
<dbReference type="AlphaFoldDB" id="M5TS09"/>
<evidence type="ECO:0000256" key="4">
    <source>
        <dbReference type="ARBA" id="ARBA00022723"/>
    </source>
</evidence>
<organism evidence="9 10">
    <name type="scientific">Rhodopirellula sallentina SM41</name>
    <dbReference type="NCBI Taxonomy" id="1263870"/>
    <lineage>
        <taxon>Bacteria</taxon>
        <taxon>Pseudomonadati</taxon>
        <taxon>Planctomycetota</taxon>
        <taxon>Planctomycetia</taxon>
        <taxon>Pirellulales</taxon>
        <taxon>Pirellulaceae</taxon>
        <taxon>Rhodopirellula</taxon>
    </lineage>
</organism>
<gene>
    <name evidence="9" type="ORF">RSSM_06617</name>
</gene>
<dbReference type="PATRIC" id="fig|1263870.3.peg.7020"/>
<dbReference type="CDD" id="cd00907">
    <property type="entry name" value="Bacterioferritin"/>
    <property type="match status" value="1"/>
</dbReference>
<dbReference type="GO" id="GO:0004322">
    <property type="term" value="F:ferroxidase activity"/>
    <property type="evidence" value="ECO:0007669"/>
    <property type="project" value="UniProtKB-EC"/>
</dbReference>
<evidence type="ECO:0000313" key="9">
    <source>
        <dbReference type="EMBL" id="EMI51945.1"/>
    </source>
</evidence>
<dbReference type="Proteomes" id="UP000011885">
    <property type="component" value="Unassembled WGS sequence"/>
</dbReference>
<evidence type="ECO:0000256" key="6">
    <source>
        <dbReference type="PIRNR" id="PIRNR002560"/>
    </source>
</evidence>
<keyword evidence="2 6" id="KW-0409">Iron storage</keyword>
<dbReference type="PROSITE" id="PS50905">
    <property type="entry name" value="FERRITIN_LIKE"/>
    <property type="match status" value="1"/>
</dbReference>
<keyword evidence="5 6" id="KW-0408">Iron</keyword>
<evidence type="ECO:0000256" key="7">
    <source>
        <dbReference type="PIRSR" id="PIRSR002560-1"/>
    </source>
</evidence>
<evidence type="ECO:0000256" key="3">
    <source>
        <dbReference type="ARBA" id="ARBA00022617"/>
    </source>
</evidence>
<dbReference type="InterPro" id="IPR012347">
    <property type="entry name" value="Ferritin-like"/>
</dbReference>
<evidence type="ECO:0000256" key="1">
    <source>
        <dbReference type="ARBA" id="ARBA00008093"/>
    </source>
</evidence>
<dbReference type="PIRSF" id="PIRSF002560">
    <property type="entry name" value="Bacterioferritin"/>
    <property type="match status" value="1"/>
</dbReference>
<feature type="binding site" evidence="7">
    <location>
        <position position="17"/>
    </location>
    <ligand>
        <name>Fe cation</name>
        <dbReference type="ChEBI" id="CHEBI:24875"/>
        <label>1</label>
    </ligand>
</feature>
<keyword evidence="10" id="KW-1185">Reference proteome</keyword>
<dbReference type="InterPro" id="IPR009078">
    <property type="entry name" value="Ferritin-like_SF"/>
</dbReference>
<dbReference type="InterPro" id="IPR009040">
    <property type="entry name" value="Ferritin-like_diiron"/>
</dbReference>
<sequence length="159" mass="18086">MSSTQTIKNLQKALEMELSATHQYQLHAGVLDEWGMGILADQMREEMQEELGHSQEFMTRILFHSGDPELKLEKTPVRARSLKEMFELDLSDEKEALAFYTKSSVEAAAEGDLGSKQLFERIALDEEEHMGWLELQLDLLERMGEPAYIAKHMPIGSSS</sequence>
<evidence type="ECO:0000256" key="2">
    <source>
        <dbReference type="ARBA" id="ARBA00022434"/>
    </source>
</evidence>
<feature type="domain" description="Ferritin-like diiron" evidence="8">
    <location>
        <begin position="1"/>
        <end position="144"/>
    </location>
</feature>
<evidence type="ECO:0000256" key="5">
    <source>
        <dbReference type="ARBA" id="ARBA00023004"/>
    </source>
</evidence>
<dbReference type="GO" id="GO:0005829">
    <property type="term" value="C:cytosol"/>
    <property type="evidence" value="ECO:0007669"/>
    <property type="project" value="TreeGrafter"/>
</dbReference>
<protein>
    <recommendedName>
        <fullName evidence="6">Bacterioferritin</fullName>
        <ecNumber evidence="6">1.16.3.1</ecNumber>
    </recommendedName>
</protein>
<dbReference type="EMBL" id="ANOH01000463">
    <property type="protein sequence ID" value="EMI51945.1"/>
    <property type="molecule type" value="Genomic_DNA"/>
</dbReference>
<dbReference type="GO" id="GO:0008199">
    <property type="term" value="F:ferric iron binding"/>
    <property type="evidence" value="ECO:0007669"/>
    <property type="project" value="InterPro"/>
</dbReference>
<evidence type="ECO:0000259" key="8">
    <source>
        <dbReference type="PROSITE" id="PS50905"/>
    </source>
</evidence>